<evidence type="ECO:0000313" key="2">
    <source>
        <dbReference type="Proteomes" id="UP001152798"/>
    </source>
</evidence>
<reference evidence="1" key="1">
    <citation type="submission" date="2022-01" db="EMBL/GenBank/DDBJ databases">
        <authorList>
            <person name="King R."/>
        </authorList>
    </citation>
    <scope>NUCLEOTIDE SEQUENCE</scope>
</reference>
<proteinExistence type="predicted"/>
<organism evidence="1 2">
    <name type="scientific">Nezara viridula</name>
    <name type="common">Southern green stink bug</name>
    <name type="synonym">Cimex viridulus</name>
    <dbReference type="NCBI Taxonomy" id="85310"/>
    <lineage>
        <taxon>Eukaryota</taxon>
        <taxon>Metazoa</taxon>
        <taxon>Ecdysozoa</taxon>
        <taxon>Arthropoda</taxon>
        <taxon>Hexapoda</taxon>
        <taxon>Insecta</taxon>
        <taxon>Pterygota</taxon>
        <taxon>Neoptera</taxon>
        <taxon>Paraneoptera</taxon>
        <taxon>Hemiptera</taxon>
        <taxon>Heteroptera</taxon>
        <taxon>Panheteroptera</taxon>
        <taxon>Pentatomomorpha</taxon>
        <taxon>Pentatomoidea</taxon>
        <taxon>Pentatomidae</taxon>
        <taxon>Pentatominae</taxon>
        <taxon>Nezara</taxon>
    </lineage>
</organism>
<dbReference type="Proteomes" id="UP001152798">
    <property type="component" value="Chromosome 6"/>
</dbReference>
<dbReference type="AlphaFoldDB" id="A0A9P0HMV0"/>
<accession>A0A9P0HMV0</accession>
<gene>
    <name evidence="1" type="ORF">NEZAVI_LOCUS13819</name>
</gene>
<name>A0A9P0HMV0_NEZVI</name>
<evidence type="ECO:0000313" key="1">
    <source>
        <dbReference type="EMBL" id="CAH1405658.1"/>
    </source>
</evidence>
<sequence length="94" mass="11095">MKRHNGRDHCRLSKKPGARDGHLMTAAFSISSLNRRMQSHLFWIPSRLQLLEMVPVCRDEKKKSAEWGVDKRTVGNLRYCHLFNIPFPEDFFRP</sequence>
<dbReference type="EMBL" id="OV725082">
    <property type="protein sequence ID" value="CAH1405658.1"/>
    <property type="molecule type" value="Genomic_DNA"/>
</dbReference>
<keyword evidence="2" id="KW-1185">Reference proteome</keyword>
<protein>
    <submittedName>
        <fullName evidence="1">Uncharacterized protein</fullName>
    </submittedName>
</protein>